<dbReference type="Gene3D" id="1.20.120.1750">
    <property type="match status" value="1"/>
</dbReference>
<keyword evidence="4" id="KW-0862">Zinc</keyword>
<feature type="compositionally biased region" description="Basic and acidic residues" evidence="5">
    <location>
        <begin position="542"/>
        <end position="553"/>
    </location>
</feature>
<feature type="domain" description="IBR" evidence="6">
    <location>
        <begin position="284"/>
        <end position="351"/>
    </location>
</feature>
<feature type="region of interest" description="Disordered" evidence="5">
    <location>
        <begin position="418"/>
        <end position="634"/>
    </location>
</feature>
<evidence type="ECO:0000259" key="6">
    <source>
        <dbReference type="Pfam" id="PF01485"/>
    </source>
</evidence>
<dbReference type="InterPro" id="IPR002867">
    <property type="entry name" value="IBR_dom"/>
</dbReference>
<reference evidence="7 8" key="1">
    <citation type="submission" date="2020-05" db="EMBL/GenBank/DDBJ databases">
        <title>Identification and distribution of gene clusters putatively required for synthesis of sphingolipid metabolism inhibitors in phylogenetically diverse species of the filamentous fungus Fusarium.</title>
        <authorList>
            <person name="Kim H.-S."/>
            <person name="Busman M."/>
            <person name="Brown D.W."/>
            <person name="Divon H."/>
            <person name="Uhlig S."/>
            <person name="Proctor R.H."/>
        </authorList>
    </citation>
    <scope>NUCLEOTIDE SEQUENCE [LARGE SCALE GENOMIC DNA]</scope>
    <source>
        <strain evidence="7 8">NRRL 25211</strain>
    </source>
</reference>
<keyword evidence="8" id="KW-1185">Reference proteome</keyword>
<comment type="caution">
    <text evidence="7">The sequence shown here is derived from an EMBL/GenBank/DDBJ whole genome shotgun (WGS) entry which is preliminary data.</text>
</comment>
<feature type="compositionally biased region" description="Acidic residues" evidence="5">
    <location>
        <begin position="149"/>
        <end position="174"/>
    </location>
</feature>
<evidence type="ECO:0000256" key="1">
    <source>
        <dbReference type="ARBA" id="ARBA00022723"/>
    </source>
</evidence>
<feature type="compositionally biased region" description="Acidic residues" evidence="5">
    <location>
        <begin position="103"/>
        <end position="112"/>
    </location>
</feature>
<evidence type="ECO:0000256" key="3">
    <source>
        <dbReference type="ARBA" id="ARBA00022786"/>
    </source>
</evidence>
<keyword evidence="2" id="KW-0863">Zinc-finger</keyword>
<feature type="compositionally biased region" description="Basic and acidic residues" evidence="5">
    <location>
        <begin position="476"/>
        <end position="489"/>
    </location>
</feature>
<feature type="compositionally biased region" description="Basic residues" evidence="5">
    <location>
        <begin position="178"/>
        <end position="188"/>
    </location>
</feature>
<feature type="region of interest" description="Disordered" evidence="5">
    <location>
        <begin position="101"/>
        <end position="257"/>
    </location>
</feature>
<evidence type="ECO:0000313" key="8">
    <source>
        <dbReference type="Proteomes" id="UP000544095"/>
    </source>
</evidence>
<feature type="compositionally biased region" description="Pro residues" evidence="5">
    <location>
        <begin position="559"/>
        <end position="570"/>
    </location>
</feature>
<dbReference type="CDD" id="cd20335">
    <property type="entry name" value="BRcat_RBR"/>
    <property type="match status" value="1"/>
</dbReference>
<dbReference type="AlphaFoldDB" id="A0A8H5PZG9"/>
<feature type="compositionally biased region" description="Basic and acidic residues" evidence="5">
    <location>
        <begin position="231"/>
        <end position="245"/>
    </location>
</feature>
<proteinExistence type="predicted"/>
<dbReference type="Pfam" id="PF01485">
    <property type="entry name" value="IBR"/>
    <property type="match status" value="1"/>
</dbReference>
<dbReference type="GO" id="GO:0008270">
    <property type="term" value="F:zinc ion binding"/>
    <property type="evidence" value="ECO:0007669"/>
    <property type="project" value="UniProtKB-KW"/>
</dbReference>
<keyword evidence="1" id="KW-0479">Metal-binding</keyword>
<dbReference type="SUPFAM" id="SSF57850">
    <property type="entry name" value="RING/U-box"/>
    <property type="match status" value="1"/>
</dbReference>
<organism evidence="7 8">
    <name type="scientific">Fusarium pseudoanthophilum</name>
    <dbReference type="NCBI Taxonomy" id="48495"/>
    <lineage>
        <taxon>Eukaryota</taxon>
        <taxon>Fungi</taxon>
        <taxon>Dikarya</taxon>
        <taxon>Ascomycota</taxon>
        <taxon>Pezizomycotina</taxon>
        <taxon>Sordariomycetes</taxon>
        <taxon>Hypocreomycetidae</taxon>
        <taxon>Hypocreales</taxon>
        <taxon>Nectriaceae</taxon>
        <taxon>Fusarium</taxon>
        <taxon>Fusarium fujikuroi species complex</taxon>
    </lineage>
</organism>
<dbReference type="EMBL" id="JAAOAR010000051">
    <property type="protein sequence ID" value="KAF5605504.1"/>
    <property type="molecule type" value="Genomic_DNA"/>
</dbReference>
<accession>A0A8H5PZG9</accession>
<gene>
    <name evidence="7" type="ORF">FPANT_1205</name>
</gene>
<keyword evidence="3" id="KW-0833">Ubl conjugation pathway</keyword>
<evidence type="ECO:0000256" key="5">
    <source>
        <dbReference type="SAM" id="MobiDB-lite"/>
    </source>
</evidence>
<evidence type="ECO:0000313" key="7">
    <source>
        <dbReference type="EMBL" id="KAF5605504.1"/>
    </source>
</evidence>
<dbReference type="Proteomes" id="UP000544095">
    <property type="component" value="Unassembled WGS sequence"/>
</dbReference>
<protein>
    <submittedName>
        <fullName evidence="7">E3 ubiquitin ligase arih1l</fullName>
    </submittedName>
</protein>
<sequence length="656" mass="75860">MRLGYDRDVADGEARLPLVRRRPLRPGSHDWYGPSDVVPYNQYPMPHRTRVDELQRPNGRTPRGYHRSMSLDAYPPTMPMPPAHLMRASTDVYKKRPQFSVYEADEDDEDDERWPAMKPRGRHPEPARPRQVVRRRREPTPESTPPTDSESESESESEEDSDDENQIEVVVEEPEDKHRRHHRRHRRSPSPDDYLSSPDEKRTPRRRNRIPSPSTSDEREIRYRQASSERGSPDRRPALRREISEAPRYSLPTRFNKPEHMPPTCCTDAHIGLEHVDKLFDSTFKRIWNKKFVEYSLRNRLYCPSRRCGEWIRPADIYRDRETGRKAARCDQCNTKVCVACNGRWHFASKCPRDEETASFLEYIRVEGRKRCYRCGASAQLREGDNHALCRCGAEFCLVCGEKPKRCECPWFDPDAPESDLEPDVTHRGEIQVFREDSTEEDSRVARRPRKSKPTRPPIYDEEAIMRQQQEERDDELVRRSHYHGKDYEYDIGGAPEIPRSSDPYSGDSPRRVGRRVVGGAPPSPKDFERGTPRSNGYYGGRMDRRHPEDRYAPDSPGMRPPPMGMPPPVIEEGYRGGVGPLIVERDPNTYDDDDSYYSHSSRSRKGTRRSENRKSSELAGLGPRTPGTNRIDVWRTFVEPGDPEGEIAAAAAVTA</sequence>
<name>A0A8H5PZG9_9HYPO</name>
<feature type="region of interest" description="Disordered" evidence="5">
    <location>
        <begin position="53"/>
        <end position="76"/>
    </location>
</feature>
<feature type="compositionally biased region" description="Basic and acidic residues" evidence="5">
    <location>
        <begin position="424"/>
        <end position="445"/>
    </location>
</feature>
<evidence type="ECO:0000256" key="4">
    <source>
        <dbReference type="ARBA" id="ARBA00022833"/>
    </source>
</evidence>
<evidence type="ECO:0000256" key="2">
    <source>
        <dbReference type="ARBA" id="ARBA00022771"/>
    </source>
</evidence>